<protein>
    <recommendedName>
        <fullName evidence="3">DUF2924 domain-containing protein</fullName>
    </recommendedName>
</protein>
<dbReference type="EMBL" id="JACIJJ010000007">
    <property type="protein sequence ID" value="MBB5699999.1"/>
    <property type="molecule type" value="Genomic_DNA"/>
</dbReference>
<gene>
    <name evidence="1" type="ORF">FHR19_003379</name>
</gene>
<evidence type="ECO:0000313" key="1">
    <source>
        <dbReference type="EMBL" id="MBB5699999.1"/>
    </source>
</evidence>
<dbReference type="RefSeq" id="WP_184030870.1">
    <property type="nucleotide sequence ID" value="NZ_JACIJJ010000007.1"/>
</dbReference>
<name>A0A7W9ASY4_9SPHN</name>
<dbReference type="AlphaFoldDB" id="A0A7W9ASY4"/>
<sequence length="152" mass="16950">MEHRTIEIDFDVHKRIEAERSSFAETPNEVLRRLLGITDEAVPKRISPVAEGRAWTGKGVTLPAGTQVRMRYNGRALSGIIVDGSWVVEGQRYSSPSSAASESCTTKSGARTSLDGWKYWEAKRPGDEQWRSISSMRPEPARLIEDAVASFR</sequence>
<accession>A0A7W9ASY4</accession>
<reference evidence="1 2" key="1">
    <citation type="submission" date="2020-08" db="EMBL/GenBank/DDBJ databases">
        <title>Genomic Encyclopedia of Type Strains, Phase IV (KMG-IV): sequencing the most valuable type-strain genomes for metagenomic binning, comparative biology and taxonomic classification.</title>
        <authorList>
            <person name="Goeker M."/>
        </authorList>
    </citation>
    <scope>NUCLEOTIDE SEQUENCE [LARGE SCALE GENOMIC DNA]</scope>
    <source>
        <strain evidence="1 2">DSM 27244</strain>
    </source>
</reference>
<proteinExistence type="predicted"/>
<keyword evidence="2" id="KW-1185">Reference proteome</keyword>
<dbReference type="Gene3D" id="1.10.1220.10">
    <property type="entry name" value="Met repressor-like"/>
    <property type="match status" value="1"/>
</dbReference>
<evidence type="ECO:0000313" key="2">
    <source>
        <dbReference type="Proteomes" id="UP000557739"/>
    </source>
</evidence>
<dbReference type="GO" id="GO:0006355">
    <property type="term" value="P:regulation of DNA-templated transcription"/>
    <property type="evidence" value="ECO:0007669"/>
    <property type="project" value="InterPro"/>
</dbReference>
<comment type="caution">
    <text evidence="1">The sequence shown here is derived from an EMBL/GenBank/DDBJ whole genome shotgun (WGS) entry which is preliminary data.</text>
</comment>
<evidence type="ECO:0008006" key="3">
    <source>
        <dbReference type="Google" id="ProtNLM"/>
    </source>
</evidence>
<dbReference type="Proteomes" id="UP000557739">
    <property type="component" value="Unassembled WGS sequence"/>
</dbReference>
<dbReference type="InterPro" id="IPR013321">
    <property type="entry name" value="Arc_rbn_hlx_hlx"/>
</dbReference>
<organism evidence="1 2">
    <name type="scientific">Sphingomonas yantingensis</name>
    <dbReference type="NCBI Taxonomy" id="1241761"/>
    <lineage>
        <taxon>Bacteria</taxon>
        <taxon>Pseudomonadati</taxon>
        <taxon>Pseudomonadota</taxon>
        <taxon>Alphaproteobacteria</taxon>
        <taxon>Sphingomonadales</taxon>
        <taxon>Sphingomonadaceae</taxon>
        <taxon>Sphingomonas</taxon>
    </lineage>
</organism>